<sequence>MTIKTAIIGLGIMGQRMLEHMQKHPAYSVVAIWDPSDDACTTARAAAPDVTLTATAEDAIAAADLVYLACPPVPRKAYALAAAEAGKAVFLEKPLGIDIGESRDLVAKIDAFGVPAAVNFTQAAGAALTDVHAAAKAGDLGDLAGADIIVTYAAWPRAWQQAADWLRFRAEGGLTREVISHFLFFSERILGPLELVWAQPDYPAGTDLCETHVAARLVSATGAPVTIMGSVGGAQPDRQELTIKGTKASRRISEFYLDDVSTGGAFTPVVEEYADPRATSLRAQLDDLVLLIEGKPNRLATLPEALRVQILIEAILAGKSAPAP</sequence>
<evidence type="ECO:0000313" key="3">
    <source>
        <dbReference type="EMBL" id="SFS54591.1"/>
    </source>
</evidence>
<dbReference type="GO" id="GO:0016491">
    <property type="term" value="F:oxidoreductase activity"/>
    <property type="evidence" value="ECO:0007669"/>
    <property type="project" value="UniProtKB-KW"/>
</dbReference>
<keyword evidence="4" id="KW-1185">Reference proteome</keyword>
<evidence type="ECO:0000313" key="4">
    <source>
        <dbReference type="Proteomes" id="UP000199239"/>
    </source>
</evidence>
<dbReference type="EMBL" id="FPAJ01000001">
    <property type="protein sequence ID" value="SFS54591.1"/>
    <property type="molecule type" value="Genomic_DNA"/>
</dbReference>
<dbReference type="RefSeq" id="WP_093915048.1">
    <property type="nucleotide sequence ID" value="NZ_FPAJ01000001.1"/>
</dbReference>
<reference evidence="4" key="1">
    <citation type="submission" date="2016-10" db="EMBL/GenBank/DDBJ databases">
        <authorList>
            <person name="Varghese N."/>
            <person name="Submissions S."/>
        </authorList>
    </citation>
    <scope>NUCLEOTIDE SEQUENCE [LARGE SCALE GENOMIC DNA]</scope>
    <source>
        <strain evidence="4">DSM 23422</strain>
    </source>
</reference>
<organism evidence="3 4">
    <name type="scientific">Sulfitobacter marinus</name>
    <dbReference type="NCBI Taxonomy" id="394264"/>
    <lineage>
        <taxon>Bacteria</taxon>
        <taxon>Pseudomonadati</taxon>
        <taxon>Pseudomonadota</taxon>
        <taxon>Alphaproteobacteria</taxon>
        <taxon>Rhodobacterales</taxon>
        <taxon>Roseobacteraceae</taxon>
        <taxon>Sulfitobacter</taxon>
    </lineage>
</organism>
<dbReference type="STRING" id="394264.SAMN04488040_0853"/>
<feature type="domain" description="Gfo/Idh/MocA-like oxidoreductase N-terminal" evidence="2">
    <location>
        <begin position="3"/>
        <end position="119"/>
    </location>
</feature>
<dbReference type="InterPro" id="IPR050463">
    <property type="entry name" value="Gfo/Idh/MocA_oxidrdct_glycsds"/>
</dbReference>
<gene>
    <name evidence="3" type="ORF">SAMN04488040_0853</name>
</gene>
<dbReference type="SUPFAM" id="SSF55347">
    <property type="entry name" value="Glyceraldehyde-3-phosphate dehydrogenase-like, C-terminal domain"/>
    <property type="match status" value="1"/>
</dbReference>
<dbReference type="Gene3D" id="3.30.360.10">
    <property type="entry name" value="Dihydrodipicolinate Reductase, domain 2"/>
    <property type="match status" value="1"/>
</dbReference>
<dbReference type="InterPro" id="IPR000683">
    <property type="entry name" value="Gfo/Idh/MocA-like_OxRdtase_N"/>
</dbReference>
<evidence type="ECO:0000256" key="1">
    <source>
        <dbReference type="ARBA" id="ARBA00023002"/>
    </source>
</evidence>
<dbReference type="PANTHER" id="PTHR43818:SF11">
    <property type="entry name" value="BCDNA.GH03377"/>
    <property type="match status" value="1"/>
</dbReference>
<proteinExistence type="predicted"/>
<dbReference type="GO" id="GO:0000166">
    <property type="term" value="F:nucleotide binding"/>
    <property type="evidence" value="ECO:0007669"/>
    <property type="project" value="InterPro"/>
</dbReference>
<name>A0A1I6QQ30_9RHOB</name>
<dbReference type="PANTHER" id="PTHR43818">
    <property type="entry name" value="BCDNA.GH03377"/>
    <property type="match status" value="1"/>
</dbReference>
<dbReference type="OrthoDB" id="9781031at2"/>
<dbReference type="AlphaFoldDB" id="A0A1I6QQ30"/>
<dbReference type="Pfam" id="PF01408">
    <property type="entry name" value="GFO_IDH_MocA"/>
    <property type="match status" value="1"/>
</dbReference>
<dbReference type="InterPro" id="IPR036291">
    <property type="entry name" value="NAD(P)-bd_dom_sf"/>
</dbReference>
<dbReference type="Proteomes" id="UP000199239">
    <property type="component" value="Unassembled WGS sequence"/>
</dbReference>
<accession>A0A1I6QQ30</accession>
<dbReference type="SUPFAM" id="SSF51735">
    <property type="entry name" value="NAD(P)-binding Rossmann-fold domains"/>
    <property type="match status" value="1"/>
</dbReference>
<evidence type="ECO:0000259" key="2">
    <source>
        <dbReference type="Pfam" id="PF01408"/>
    </source>
</evidence>
<dbReference type="Gene3D" id="3.40.50.720">
    <property type="entry name" value="NAD(P)-binding Rossmann-like Domain"/>
    <property type="match status" value="1"/>
</dbReference>
<keyword evidence="1" id="KW-0560">Oxidoreductase</keyword>
<protein>
    <submittedName>
        <fullName evidence="3">Predicted dehydrogenase</fullName>
    </submittedName>
</protein>